<keyword evidence="3" id="KW-0479">Metal-binding</keyword>
<dbReference type="GO" id="GO:0004326">
    <property type="term" value="F:tetrahydrofolylpolyglutamate synthase activity"/>
    <property type="evidence" value="ECO:0007669"/>
    <property type="project" value="InterPro"/>
</dbReference>
<keyword evidence="5" id="KW-0067">ATP-binding</keyword>
<evidence type="ECO:0000256" key="3">
    <source>
        <dbReference type="ARBA" id="ARBA00022723"/>
    </source>
</evidence>
<dbReference type="GO" id="GO:0005737">
    <property type="term" value="C:cytoplasm"/>
    <property type="evidence" value="ECO:0007669"/>
    <property type="project" value="TreeGrafter"/>
</dbReference>
<evidence type="ECO:0000313" key="7">
    <source>
        <dbReference type="EMBL" id="EEV17228.1"/>
    </source>
</evidence>
<gene>
    <name evidence="7" type="primary">folC</name>
    <name evidence="7" type="ORF">CAMGR0001_1524</name>
</gene>
<evidence type="ECO:0000256" key="1">
    <source>
        <dbReference type="ARBA" id="ARBA00008276"/>
    </source>
</evidence>
<evidence type="ECO:0000256" key="5">
    <source>
        <dbReference type="ARBA" id="ARBA00022840"/>
    </source>
</evidence>
<organism evidence="7 8">
    <name type="scientific">Campylobacter gracilis RM3268</name>
    <dbReference type="NCBI Taxonomy" id="553220"/>
    <lineage>
        <taxon>Bacteria</taxon>
        <taxon>Pseudomonadati</taxon>
        <taxon>Campylobacterota</taxon>
        <taxon>Epsilonproteobacteria</taxon>
        <taxon>Campylobacterales</taxon>
        <taxon>Campylobacteraceae</taxon>
        <taxon>Campylobacter</taxon>
    </lineage>
</organism>
<dbReference type="SUPFAM" id="SSF53623">
    <property type="entry name" value="MurD-like peptide ligases, catalytic domain"/>
    <property type="match status" value="2"/>
</dbReference>
<proteinExistence type="inferred from homology"/>
<reference evidence="7 8" key="1">
    <citation type="submission" date="2009-07" db="EMBL/GenBank/DDBJ databases">
        <authorList>
            <person name="Madupu R."/>
            <person name="Sebastian Y."/>
            <person name="Durkin A.S."/>
            <person name="Torralba M."/>
            <person name="Methe B."/>
            <person name="Sutton G.G."/>
            <person name="Strausberg R.L."/>
            <person name="Nelson K.E."/>
        </authorList>
    </citation>
    <scope>NUCLEOTIDE SEQUENCE [LARGE SCALE GENOMIC DNA]</scope>
    <source>
        <strain evidence="7 8">RM3268</strain>
    </source>
</reference>
<evidence type="ECO:0000256" key="6">
    <source>
        <dbReference type="ARBA" id="ARBA00022842"/>
    </source>
</evidence>
<dbReference type="NCBIfam" id="TIGR01499">
    <property type="entry name" value="folC"/>
    <property type="match status" value="1"/>
</dbReference>
<dbReference type="PANTHER" id="PTHR11136:SF0">
    <property type="entry name" value="DIHYDROFOLATE SYNTHETASE-RELATED"/>
    <property type="match status" value="1"/>
</dbReference>
<dbReference type="GO" id="GO:0008841">
    <property type="term" value="F:dihydrofolate synthase activity"/>
    <property type="evidence" value="ECO:0007669"/>
    <property type="project" value="TreeGrafter"/>
</dbReference>
<evidence type="ECO:0000256" key="2">
    <source>
        <dbReference type="ARBA" id="ARBA00022598"/>
    </source>
</evidence>
<comment type="similarity">
    <text evidence="1">Belongs to the folylpolyglutamate synthase family.</text>
</comment>
<dbReference type="InterPro" id="IPR036615">
    <property type="entry name" value="Mur_ligase_C_dom_sf"/>
</dbReference>
<dbReference type="STRING" id="824.CGRAC_0720"/>
<accession>C8PJX3</accession>
<sequence>MSGRSIKEFLQNRPIYYKKIDYERFPRAYAAIKDKIPLKNVIQIIGTNGKGSTGRFLANAIAAAGFSVGHYTSPHVFKLNERIYLGGRIAQSPVFALNSGASNFKNEQNSASASNFTEKQNSAKMQNFANRENSASQISISNLQNSATQNLHSEQNSALQSFVSTTRNFCSEHNFIARNSIDTQNYASTQNLWNSQDLKSPSEQNFKSAQSSLPISLGRDATDEELDFAHEFLQESLPAEFKDSLSYFEYLTLAAAVIFKDCDYCVIEAGMGGEFDATSSFGRTLSLFTPIGTDHLGMLGQNLEQIAHTKLITMDKEAILSDEMSEVPLRIAQQIAEQKGTHLRFATELLSKSEQAQIAEFCAHNNLPKFQISNLALALAAMKFLNLKFEISQLPPLNLRGRMEVLAPNLRVDVGHNELAAQQVAREITEIYGGKKIVLIYNAFADKDVAAVLRTLAPVVERVEIFNYEVADREMAAEAITRALDALKIPHSPFRGELRADEEYLVFGSFHLVENFILWLEARRG</sequence>
<dbReference type="Gene3D" id="3.90.190.20">
    <property type="entry name" value="Mur ligase, C-terminal domain"/>
    <property type="match status" value="1"/>
</dbReference>
<dbReference type="InterPro" id="IPR001645">
    <property type="entry name" value="Folylpolyglutamate_synth"/>
</dbReference>
<dbReference type="SUPFAM" id="SSF53244">
    <property type="entry name" value="MurD-like peptide ligases, peptide-binding domain"/>
    <property type="match status" value="1"/>
</dbReference>
<dbReference type="GO" id="GO:0005524">
    <property type="term" value="F:ATP binding"/>
    <property type="evidence" value="ECO:0007669"/>
    <property type="project" value="UniProtKB-KW"/>
</dbReference>
<dbReference type="eggNOG" id="COG0285">
    <property type="taxonomic scope" value="Bacteria"/>
</dbReference>
<keyword evidence="4" id="KW-0547">Nucleotide-binding</keyword>
<dbReference type="Proteomes" id="UP000005709">
    <property type="component" value="Unassembled WGS sequence"/>
</dbReference>
<keyword evidence="8" id="KW-1185">Reference proteome</keyword>
<keyword evidence="6" id="KW-0460">Magnesium</keyword>
<dbReference type="InterPro" id="IPR036565">
    <property type="entry name" value="Mur-like_cat_sf"/>
</dbReference>
<dbReference type="Gene3D" id="3.40.1190.10">
    <property type="entry name" value="Mur-like, catalytic domain"/>
    <property type="match status" value="2"/>
</dbReference>
<name>C8PJX3_9BACT</name>
<dbReference type="PANTHER" id="PTHR11136">
    <property type="entry name" value="FOLYLPOLYGLUTAMATE SYNTHASE-RELATED"/>
    <property type="match status" value="1"/>
</dbReference>
<dbReference type="AlphaFoldDB" id="C8PJX3"/>
<comment type="caution">
    <text evidence="7">The sequence shown here is derived from an EMBL/GenBank/DDBJ whole genome shotgun (WGS) entry which is preliminary data.</text>
</comment>
<dbReference type="GO" id="GO:0046872">
    <property type="term" value="F:metal ion binding"/>
    <property type="evidence" value="ECO:0007669"/>
    <property type="project" value="UniProtKB-KW"/>
</dbReference>
<keyword evidence="2" id="KW-0436">Ligase</keyword>
<evidence type="ECO:0000256" key="4">
    <source>
        <dbReference type="ARBA" id="ARBA00022741"/>
    </source>
</evidence>
<dbReference type="EMBL" id="ACYG01000027">
    <property type="protein sequence ID" value="EEV17228.1"/>
    <property type="molecule type" value="Genomic_DNA"/>
</dbReference>
<protein>
    <submittedName>
        <fullName evidence="7">Bifunctional protein FolC</fullName>
    </submittedName>
</protein>
<evidence type="ECO:0000313" key="8">
    <source>
        <dbReference type="Proteomes" id="UP000005709"/>
    </source>
</evidence>